<dbReference type="InterPro" id="IPR050097">
    <property type="entry name" value="Ferredoxin-NADP_redctase_2"/>
</dbReference>
<keyword evidence="1" id="KW-0285">Flavoprotein</keyword>
<keyword evidence="2" id="KW-0560">Oxidoreductase</keyword>
<dbReference type="KEGG" id="mmas:MYMAC_000484"/>
<dbReference type="EMBL" id="CP022203">
    <property type="protein sequence ID" value="ATB44901.1"/>
    <property type="molecule type" value="Genomic_DNA"/>
</dbReference>
<protein>
    <submittedName>
        <fullName evidence="4">Pyridine nucleotide-disulfide oxidoreductase</fullName>
    </submittedName>
</protein>
<dbReference type="Pfam" id="PF07992">
    <property type="entry name" value="Pyr_redox_2"/>
    <property type="match status" value="1"/>
</dbReference>
<dbReference type="PRINTS" id="PR00469">
    <property type="entry name" value="PNDRDTASEII"/>
</dbReference>
<accession>A0A250JND2</accession>
<evidence type="ECO:0000256" key="2">
    <source>
        <dbReference type="ARBA" id="ARBA00023002"/>
    </source>
</evidence>
<reference evidence="4 5" key="1">
    <citation type="submission" date="2017-06" db="EMBL/GenBank/DDBJ databases">
        <title>Sequencing and comparative analysis of myxobacterial genomes.</title>
        <authorList>
            <person name="Rupp O."/>
            <person name="Goesmann A."/>
            <person name="Sogaard-Andersen L."/>
        </authorList>
    </citation>
    <scope>NUCLEOTIDE SEQUENCE [LARGE SCALE GENOMIC DNA]</scope>
    <source>
        <strain evidence="4 5">DSM 14697</strain>
    </source>
</reference>
<dbReference type="GO" id="GO:0016491">
    <property type="term" value="F:oxidoreductase activity"/>
    <property type="evidence" value="ECO:0007669"/>
    <property type="project" value="UniProtKB-KW"/>
</dbReference>
<dbReference type="AlphaFoldDB" id="A0A250JND2"/>
<gene>
    <name evidence="4" type="ORF">MYMAC_000484</name>
</gene>
<keyword evidence="5" id="KW-1185">Reference proteome</keyword>
<proteinExistence type="predicted"/>
<dbReference type="Proteomes" id="UP000217343">
    <property type="component" value="Chromosome"/>
</dbReference>
<dbReference type="PRINTS" id="PR00368">
    <property type="entry name" value="FADPNR"/>
</dbReference>
<dbReference type="SUPFAM" id="SSF51905">
    <property type="entry name" value="FAD/NAD(P)-binding domain"/>
    <property type="match status" value="1"/>
</dbReference>
<sequence length="349" mass="37562">MPSHEAWTRREALALAGLGLASAVLPLGCRHAMDSTRTDDMERKDVKDVVIVGGGPGGLSAALTLGRGRKKVLVCDAGTPRNAAAEEVHTYLTRDGTPPREFRRLAWEQMRPYDVELREARVLDVERAGALFRVSLEGGGVVEARRVLLATGMVDVMRELPGYSGLWGKAIFQCPYCHGWEIQDRAWGVLAGNEMTLDFAVMLTGWTRDLVVFTVDGFEAPADKRALLEKAGVRLETRAIRGLIADGEKLAAVELEDGTRVPRAFLFDRPPQRQTSLVQRLGLALDEEGFVKLTGPGQTSVPGIYAAGDLGTRMQAAIAAAGAGMMAAGMLNHELNMERAGAAHGPAHG</sequence>
<organism evidence="4 5">
    <name type="scientific">Corallococcus macrosporus DSM 14697</name>
    <dbReference type="NCBI Taxonomy" id="1189310"/>
    <lineage>
        <taxon>Bacteria</taxon>
        <taxon>Pseudomonadati</taxon>
        <taxon>Myxococcota</taxon>
        <taxon>Myxococcia</taxon>
        <taxon>Myxococcales</taxon>
        <taxon>Cystobacterineae</taxon>
        <taxon>Myxococcaceae</taxon>
        <taxon>Corallococcus</taxon>
    </lineage>
</organism>
<dbReference type="OrthoDB" id="9806179at2"/>
<evidence type="ECO:0000259" key="3">
    <source>
        <dbReference type="Pfam" id="PF07992"/>
    </source>
</evidence>
<dbReference type="InterPro" id="IPR023753">
    <property type="entry name" value="FAD/NAD-binding_dom"/>
</dbReference>
<dbReference type="Gene3D" id="3.50.50.60">
    <property type="entry name" value="FAD/NAD(P)-binding domain"/>
    <property type="match status" value="2"/>
</dbReference>
<evidence type="ECO:0000313" key="5">
    <source>
        <dbReference type="Proteomes" id="UP000217343"/>
    </source>
</evidence>
<dbReference type="RefSeq" id="WP_095961447.1">
    <property type="nucleotide sequence ID" value="NZ_CP022203.1"/>
</dbReference>
<name>A0A250JND2_9BACT</name>
<feature type="domain" description="FAD/NAD(P)-binding" evidence="3">
    <location>
        <begin position="47"/>
        <end position="324"/>
    </location>
</feature>
<evidence type="ECO:0000256" key="1">
    <source>
        <dbReference type="ARBA" id="ARBA00022630"/>
    </source>
</evidence>
<dbReference type="PANTHER" id="PTHR48105">
    <property type="entry name" value="THIOREDOXIN REDUCTASE 1-RELATED-RELATED"/>
    <property type="match status" value="1"/>
</dbReference>
<dbReference type="InterPro" id="IPR036188">
    <property type="entry name" value="FAD/NAD-bd_sf"/>
</dbReference>
<evidence type="ECO:0000313" key="4">
    <source>
        <dbReference type="EMBL" id="ATB44901.1"/>
    </source>
</evidence>